<reference evidence="2 3" key="1">
    <citation type="submission" date="2016-10" db="EMBL/GenBank/DDBJ databases">
        <authorList>
            <person name="Varghese N."/>
            <person name="Submissions S."/>
        </authorList>
    </citation>
    <scope>NUCLEOTIDE SEQUENCE [LARGE SCALE GENOMIC DNA]</scope>
    <source>
        <strain evidence="2 3">DSM 2260</strain>
    </source>
</reference>
<sequence>MAESVWKQIDRLLMEHQSTREMVNARKGWRFRGRKPNGDWFARNGRGTKAVEVRAPTSRGLLLAIGDATCEGCGHVVTRRTQMGCGTRGCKCATCQEAPTGLVAEGDASHA</sequence>
<organism evidence="1 4">
    <name type="scientific">Myxococcus virescens</name>
    <dbReference type="NCBI Taxonomy" id="83456"/>
    <lineage>
        <taxon>Bacteria</taxon>
        <taxon>Pseudomonadati</taxon>
        <taxon>Myxococcota</taxon>
        <taxon>Myxococcia</taxon>
        <taxon>Myxococcales</taxon>
        <taxon>Cystobacterineae</taxon>
        <taxon>Myxococcaceae</taxon>
        <taxon>Myxococcus</taxon>
    </lineage>
</organism>
<protein>
    <submittedName>
        <fullName evidence="1">Uncharacterized protein</fullName>
    </submittedName>
</protein>
<reference evidence="1 4" key="2">
    <citation type="submission" date="2019-07" db="EMBL/GenBank/DDBJ databases">
        <title>Whole genome shotgun sequence of Myxococcus virescens NBRC 100334.</title>
        <authorList>
            <person name="Hosoyama A."/>
            <person name="Uohara A."/>
            <person name="Ohji S."/>
            <person name="Ichikawa N."/>
        </authorList>
    </citation>
    <scope>NUCLEOTIDE SEQUENCE [LARGE SCALE GENOMIC DNA]</scope>
    <source>
        <strain evidence="1 4">NBRC 100334</strain>
    </source>
</reference>
<dbReference type="EMBL" id="BJVY01000063">
    <property type="protein sequence ID" value="GEL75176.1"/>
    <property type="molecule type" value="Genomic_DNA"/>
</dbReference>
<dbReference type="Proteomes" id="UP000321224">
    <property type="component" value="Unassembled WGS sequence"/>
</dbReference>
<proteinExistence type="predicted"/>
<dbReference type="AlphaFoldDB" id="A0A511HNL9"/>
<evidence type="ECO:0000313" key="2">
    <source>
        <dbReference type="EMBL" id="SDD64537.1"/>
    </source>
</evidence>
<evidence type="ECO:0000313" key="1">
    <source>
        <dbReference type="EMBL" id="GEL75176.1"/>
    </source>
</evidence>
<keyword evidence="3" id="KW-1185">Reference proteome</keyword>
<accession>A0A511HNL9</accession>
<evidence type="ECO:0000313" key="4">
    <source>
        <dbReference type="Proteomes" id="UP000321224"/>
    </source>
</evidence>
<dbReference type="EMBL" id="FNAJ01000002">
    <property type="protein sequence ID" value="SDD64537.1"/>
    <property type="molecule type" value="Genomic_DNA"/>
</dbReference>
<dbReference type="RefSeq" id="WP_090487350.1">
    <property type="nucleotide sequence ID" value="NZ_BJVY01000063.1"/>
</dbReference>
<evidence type="ECO:0000313" key="3">
    <source>
        <dbReference type="Proteomes" id="UP000198717"/>
    </source>
</evidence>
<gene>
    <name evidence="1" type="ORF">MVI01_69600</name>
    <name evidence="2" type="ORF">SAMN04488504_102101</name>
</gene>
<dbReference type="Proteomes" id="UP000198717">
    <property type="component" value="Unassembled WGS sequence"/>
</dbReference>
<name>A0A511HNL9_9BACT</name>
<comment type="caution">
    <text evidence="1">The sequence shown here is derived from an EMBL/GenBank/DDBJ whole genome shotgun (WGS) entry which is preliminary data.</text>
</comment>